<feature type="region of interest" description="Disordered" evidence="8">
    <location>
        <begin position="23"/>
        <end position="78"/>
    </location>
</feature>
<accession>A0AAW1H138</accession>
<evidence type="ECO:0000256" key="1">
    <source>
        <dbReference type="ARBA" id="ARBA00004394"/>
    </source>
</evidence>
<keyword evidence="4" id="KW-0333">Golgi apparatus</keyword>
<keyword evidence="3" id="KW-1133">Transmembrane helix</keyword>
<evidence type="ECO:0000256" key="3">
    <source>
        <dbReference type="ARBA" id="ARBA00022989"/>
    </source>
</evidence>
<organism evidence="9 10">
    <name type="scientific">Saponaria officinalis</name>
    <name type="common">Common soapwort</name>
    <name type="synonym">Lychnis saponaria</name>
    <dbReference type="NCBI Taxonomy" id="3572"/>
    <lineage>
        <taxon>Eukaryota</taxon>
        <taxon>Viridiplantae</taxon>
        <taxon>Streptophyta</taxon>
        <taxon>Embryophyta</taxon>
        <taxon>Tracheophyta</taxon>
        <taxon>Spermatophyta</taxon>
        <taxon>Magnoliopsida</taxon>
        <taxon>eudicotyledons</taxon>
        <taxon>Gunneridae</taxon>
        <taxon>Pentapetalae</taxon>
        <taxon>Caryophyllales</taxon>
        <taxon>Caryophyllaceae</taxon>
        <taxon>Caryophylleae</taxon>
        <taxon>Saponaria</taxon>
    </lineage>
</organism>
<protein>
    <recommendedName>
        <fullName evidence="11">Golgin candidate 2</fullName>
    </recommendedName>
</protein>
<comment type="caution">
    <text evidence="9">The sequence shown here is derived from an EMBL/GenBank/DDBJ whole genome shotgun (WGS) entry which is preliminary data.</text>
</comment>
<feature type="region of interest" description="Disordered" evidence="8">
    <location>
        <begin position="173"/>
        <end position="288"/>
    </location>
</feature>
<dbReference type="Pfam" id="PF09787">
    <property type="entry name" value="Golgin_A5"/>
    <property type="match status" value="1"/>
</dbReference>
<dbReference type="AlphaFoldDB" id="A0AAW1H138"/>
<keyword evidence="10" id="KW-1185">Reference proteome</keyword>
<evidence type="ECO:0000313" key="10">
    <source>
        <dbReference type="Proteomes" id="UP001443914"/>
    </source>
</evidence>
<dbReference type="EMBL" id="JBDFQZ010000013">
    <property type="protein sequence ID" value="KAK9668829.1"/>
    <property type="molecule type" value="Genomic_DNA"/>
</dbReference>
<evidence type="ECO:0000256" key="8">
    <source>
        <dbReference type="SAM" id="MobiDB-lite"/>
    </source>
</evidence>
<dbReference type="Proteomes" id="UP001443914">
    <property type="component" value="Unassembled WGS sequence"/>
</dbReference>
<evidence type="ECO:0000313" key="9">
    <source>
        <dbReference type="EMBL" id="KAK9668829.1"/>
    </source>
</evidence>
<evidence type="ECO:0000256" key="5">
    <source>
        <dbReference type="ARBA" id="ARBA00023054"/>
    </source>
</evidence>
<feature type="compositionally biased region" description="Basic and acidic residues" evidence="8">
    <location>
        <begin position="54"/>
        <end position="67"/>
    </location>
</feature>
<dbReference type="GO" id="GO:0031985">
    <property type="term" value="C:Golgi cisterna"/>
    <property type="evidence" value="ECO:0007669"/>
    <property type="project" value="TreeGrafter"/>
</dbReference>
<dbReference type="InterPro" id="IPR019177">
    <property type="entry name" value="Golgin_subfamily_A_member_5"/>
</dbReference>
<feature type="compositionally biased region" description="Basic and acidic residues" evidence="8">
    <location>
        <begin position="278"/>
        <end position="287"/>
    </location>
</feature>
<sequence>MAGWISSKLKVAENLLQQIDQQAAESLGHGEKKPSDELDFTTSPKLSGSVSLKDQLKKKDAPKKSENFSKLGSDSSGIRFTAKNSVSDLKSPPSAVVNDTDWTELLSTPTQSIGQSSGAVSRRGVRRGGGVGGRGRKLGVVSDSVSSGNGGKAKAIIGGESSKLVEELGNVSIIDGSKDKGDESEDVVTRGKLVVKDDSQFRGSNRVSSSETDENLSPEVSTNEEYVGGETIIKSNRNADVSGDVKSNSHVGKDHESGLDSNSDSDSDSDSSSSSDSEAEREREERMHRRRQILAAKAAAKVAEAIKEQEDVVARLEGEKISLEKILEERAIQAQQEVKLTSPTGLIPASELQSTMIETMEAADLEKLKHNHTRMEVLARLAKLETANADLAKSLANAQWNLETEVKNVAELRRLADAKELVHEELKKQIYNTHRTRTSLTSSMPYKGFEMEREMLEGEYSLITEKTALLQEKAMKLEGDIDVILKETESPSEVEVELKRRLRQMTDHLIQKQAQVEALSSEKATLLFRIEAVSKLLDENNSGTNGGYPCGSSREDVEGGTYDSTAGPKLLMIQHKIESGKQQLGSLVRQLDVVFSAGALFLARNPAAKLWSLVYLVCLHLWVLYILFSHSQPTENLISSSVVSLENINNSIGV</sequence>
<evidence type="ECO:0008006" key="11">
    <source>
        <dbReference type="Google" id="ProtNLM"/>
    </source>
</evidence>
<dbReference type="GO" id="GO:0000139">
    <property type="term" value="C:Golgi membrane"/>
    <property type="evidence" value="ECO:0007669"/>
    <property type="project" value="UniProtKB-SubCell"/>
</dbReference>
<dbReference type="GO" id="GO:0007030">
    <property type="term" value="P:Golgi organization"/>
    <property type="evidence" value="ECO:0007669"/>
    <property type="project" value="InterPro"/>
</dbReference>
<feature type="coiled-coil region" evidence="7">
    <location>
        <begin position="381"/>
        <end position="429"/>
    </location>
</feature>
<feature type="compositionally biased region" description="Polar residues" evidence="8">
    <location>
        <begin position="233"/>
        <end position="250"/>
    </location>
</feature>
<proteinExistence type="predicted"/>
<feature type="region of interest" description="Disordered" evidence="8">
    <location>
        <begin position="108"/>
        <end position="155"/>
    </location>
</feature>
<name>A0AAW1H138_SAPOF</name>
<keyword evidence="5 7" id="KW-0175">Coiled coil</keyword>
<feature type="compositionally biased region" description="Polar residues" evidence="8">
    <location>
        <begin position="68"/>
        <end position="78"/>
    </location>
</feature>
<evidence type="ECO:0000256" key="4">
    <source>
        <dbReference type="ARBA" id="ARBA00023034"/>
    </source>
</evidence>
<feature type="compositionally biased region" description="Polar residues" evidence="8">
    <location>
        <begin position="201"/>
        <end position="210"/>
    </location>
</feature>
<dbReference type="PANTHER" id="PTHR13815">
    <property type="entry name" value="GOLGIN-84"/>
    <property type="match status" value="1"/>
</dbReference>
<reference evidence="9" key="1">
    <citation type="submission" date="2024-03" db="EMBL/GenBank/DDBJ databases">
        <title>WGS assembly of Saponaria officinalis var. Norfolk2.</title>
        <authorList>
            <person name="Jenkins J."/>
            <person name="Shu S."/>
            <person name="Grimwood J."/>
            <person name="Barry K."/>
            <person name="Goodstein D."/>
            <person name="Schmutz J."/>
            <person name="Leebens-Mack J."/>
            <person name="Osbourn A."/>
        </authorList>
    </citation>
    <scope>NUCLEOTIDE SEQUENCE [LARGE SCALE GENOMIC DNA]</scope>
    <source>
        <strain evidence="9">JIC</strain>
    </source>
</reference>
<evidence type="ECO:0000256" key="2">
    <source>
        <dbReference type="ARBA" id="ARBA00022692"/>
    </source>
</evidence>
<dbReference type="GO" id="GO:0000301">
    <property type="term" value="P:retrograde transport, vesicle recycling within Golgi"/>
    <property type="evidence" value="ECO:0007669"/>
    <property type="project" value="TreeGrafter"/>
</dbReference>
<feature type="coiled-coil region" evidence="7">
    <location>
        <begin position="299"/>
        <end position="326"/>
    </location>
</feature>
<keyword evidence="2" id="KW-0812">Transmembrane</keyword>
<evidence type="ECO:0000256" key="7">
    <source>
        <dbReference type="SAM" id="Coils"/>
    </source>
</evidence>
<feature type="compositionally biased region" description="Polar residues" evidence="8">
    <location>
        <begin position="40"/>
        <end position="50"/>
    </location>
</feature>
<comment type="subcellular location">
    <subcellularLocation>
        <location evidence="1">Golgi apparatus membrane</location>
    </subcellularLocation>
</comment>
<feature type="compositionally biased region" description="Low complexity" evidence="8">
    <location>
        <begin position="138"/>
        <end position="155"/>
    </location>
</feature>
<keyword evidence="6" id="KW-0472">Membrane</keyword>
<dbReference type="PANTHER" id="PTHR13815:SF5">
    <property type="entry name" value="GOLGIN CANDIDATE 2"/>
    <property type="match status" value="1"/>
</dbReference>
<evidence type="ECO:0000256" key="6">
    <source>
        <dbReference type="ARBA" id="ARBA00023136"/>
    </source>
</evidence>
<gene>
    <name evidence="9" type="ORF">RND81_13G089700</name>
</gene>